<keyword evidence="2" id="KW-1185">Reference proteome</keyword>
<comment type="caution">
    <text evidence="1">The sequence shown here is derived from an EMBL/GenBank/DDBJ whole genome shotgun (WGS) entry which is preliminary data.</text>
</comment>
<sequence>MQLYHEFHEFTLIFNSYKFVTERQQTGEANSRICTIFNSYKFVKFVATFFISKNLQGFKNFTEENLWNFATLNLCPFFKKISVP</sequence>
<reference evidence="2" key="1">
    <citation type="journal article" date="2019" name="Syst. Appl. Microbiol.">
        <title>Flavobacterium circumlabens sp. nov. and Flavobacterium cupreum sp. nov., two psychrotrophic species isolated from Antarctic environmental samples.</title>
        <authorList>
            <person name="Kralova S."/>
            <person name="Busse H.-J."/>
            <person name="Svec P."/>
            <person name="Maslanova I."/>
            <person name="Stankova E."/>
            <person name="Bartak M."/>
            <person name="Sedlacek I."/>
        </authorList>
    </citation>
    <scope>NUCLEOTIDE SEQUENCE [LARGE SCALE GENOMIC DNA]</scope>
    <source>
        <strain evidence="2">CCM 8825</strain>
    </source>
</reference>
<dbReference type="AlphaFoldDB" id="A0A434ABE1"/>
<protein>
    <submittedName>
        <fullName evidence="1">Uncharacterized protein</fullName>
    </submittedName>
</protein>
<organism evidence="1 2">
    <name type="scientific">Flavobacterium cupreum</name>
    <dbReference type="NCBI Taxonomy" id="2133766"/>
    <lineage>
        <taxon>Bacteria</taxon>
        <taxon>Pseudomonadati</taxon>
        <taxon>Bacteroidota</taxon>
        <taxon>Flavobacteriia</taxon>
        <taxon>Flavobacteriales</taxon>
        <taxon>Flavobacteriaceae</taxon>
        <taxon>Flavobacterium</taxon>
    </lineage>
</organism>
<dbReference type="EMBL" id="QWDM01000002">
    <property type="protein sequence ID" value="RUT71667.1"/>
    <property type="molecule type" value="Genomic_DNA"/>
</dbReference>
<evidence type="ECO:0000313" key="2">
    <source>
        <dbReference type="Proteomes" id="UP000288102"/>
    </source>
</evidence>
<name>A0A434ABE1_9FLAO</name>
<dbReference type="Proteomes" id="UP000288102">
    <property type="component" value="Unassembled WGS sequence"/>
</dbReference>
<gene>
    <name evidence="1" type="ORF">D0817_03000</name>
</gene>
<accession>A0A434ABE1</accession>
<proteinExistence type="predicted"/>
<evidence type="ECO:0000313" key="1">
    <source>
        <dbReference type="EMBL" id="RUT71667.1"/>
    </source>
</evidence>